<dbReference type="InterPro" id="IPR008978">
    <property type="entry name" value="HSP20-like_chaperone"/>
</dbReference>
<feature type="region of interest" description="Disordered" evidence="3">
    <location>
        <begin position="202"/>
        <end position="392"/>
    </location>
</feature>
<dbReference type="GO" id="GO:0051082">
    <property type="term" value="F:unfolded protein binding"/>
    <property type="evidence" value="ECO:0007669"/>
    <property type="project" value="TreeGrafter"/>
</dbReference>
<feature type="compositionally biased region" description="Polar residues" evidence="3">
    <location>
        <begin position="324"/>
        <end position="336"/>
    </location>
</feature>
<evidence type="ECO:0000256" key="2">
    <source>
        <dbReference type="RuleBase" id="RU003616"/>
    </source>
</evidence>
<name>A0A7E4VJD1_PANRE</name>
<protein>
    <submittedName>
        <fullName evidence="6">SHSP domain-containing protein</fullName>
    </submittedName>
</protein>
<organism evidence="5 6">
    <name type="scientific">Panagrellus redivivus</name>
    <name type="common">Microworm</name>
    <dbReference type="NCBI Taxonomy" id="6233"/>
    <lineage>
        <taxon>Eukaryota</taxon>
        <taxon>Metazoa</taxon>
        <taxon>Ecdysozoa</taxon>
        <taxon>Nematoda</taxon>
        <taxon>Chromadorea</taxon>
        <taxon>Rhabditida</taxon>
        <taxon>Tylenchina</taxon>
        <taxon>Panagrolaimomorpha</taxon>
        <taxon>Panagrolaimoidea</taxon>
        <taxon>Panagrolaimidae</taxon>
        <taxon>Panagrellus</taxon>
    </lineage>
</organism>
<dbReference type="Proteomes" id="UP000492821">
    <property type="component" value="Unassembled WGS sequence"/>
</dbReference>
<dbReference type="PRINTS" id="PR00299">
    <property type="entry name" value="ACRYSTALLIN"/>
</dbReference>
<dbReference type="GO" id="GO:0005737">
    <property type="term" value="C:cytoplasm"/>
    <property type="evidence" value="ECO:0007669"/>
    <property type="project" value="TreeGrafter"/>
</dbReference>
<feature type="domain" description="SHSP" evidence="4">
    <location>
        <begin position="110"/>
        <end position="217"/>
    </location>
</feature>
<dbReference type="Pfam" id="PF00011">
    <property type="entry name" value="HSP20"/>
    <property type="match status" value="1"/>
</dbReference>
<evidence type="ECO:0000313" key="5">
    <source>
        <dbReference type="Proteomes" id="UP000492821"/>
    </source>
</evidence>
<dbReference type="AlphaFoldDB" id="A0A7E4VJD1"/>
<reference evidence="6" key="2">
    <citation type="submission" date="2020-10" db="UniProtKB">
        <authorList>
            <consortium name="WormBaseParasite"/>
        </authorList>
    </citation>
    <scope>IDENTIFICATION</scope>
</reference>
<dbReference type="CDD" id="cd06526">
    <property type="entry name" value="metazoan_ACD"/>
    <property type="match status" value="1"/>
</dbReference>
<dbReference type="WBParaSite" id="Pan_g21597.t2">
    <property type="protein sequence ID" value="Pan_g21597.t2"/>
    <property type="gene ID" value="Pan_g21597"/>
</dbReference>
<feature type="compositionally biased region" description="Low complexity" evidence="3">
    <location>
        <begin position="221"/>
        <end position="231"/>
    </location>
</feature>
<sequence>MPLVRQEYRHLREYESKTKKIEPYADDAFDDIGRLPSPQQAVNQVQFVPAIDSYAPSQQQTTWQNPTSPQYTRPLPPPAIIFSNHLDRIDRNWRADPFWRDLYPRWAEPIFKEGIDVKANIVNDRSRFAVDIDAYQFKPEELQVKTLDDTLLIEGRHEDVKDPDNFTKMYFIRKYQLPSDVDPQSIASAIDGNGRLTVEAPKRYQAIDNRERMIPIEGPSKRTQSRSSSYSPRDRDSGRGSEQGYYRNDSRQSNYSDRYAAEQQQQSSPRGYTPKLTTPAPVVNPANTNGYRRSDYSSRLTDTNGYRSDRRREEFRSESRNGETTRNIPVIRSSSAAPPPQDAWRSDSRNDYRVDSPASNGLLRRADDRDNNRSESRTESVRSVKILRKTFE</sequence>
<dbReference type="SUPFAM" id="SSF49764">
    <property type="entry name" value="HSP20-like chaperones"/>
    <property type="match status" value="1"/>
</dbReference>
<evidence type="ECO:0000256" key="1">
    <source>
        <dbReference type="PROSITE-ProRule" id="PRU00285"/>
    </source>
</evidence>
<dbReference type="PANTHER" id="PTHR45640">
    <property type="entry name" value="HEAT SHOCK PROTEIN HSP-12.2-RELATED"/>
    <property type="match status" value="1"/>
</dbReference>
<reference evidence="5" key="1">
    <citation type="journal article" date="2013" name="Genetics">
        <title>The draft genome and transcriptome of Panagrellus redivivus are shaped by the harsh demands of a free-living lifestyle.</title>
        <authorList>
            <person name="Srinivasan J."/>
            <person name="Dillman A.R."/>
            <person name="Macchietto M.G."/>
            <person name="Heikkinen L."/>
            <person name="Lakso M."/>
            <person name="Fracchia K.M."/>
            <person name="Antoshechkin I."/>
            <person name="Mortazavi A."/>
            <person name="Wong G."/>
            <person name="Sternberg P.W."/>
        </authorList>
    </citation>
    <scope>NUCLEOTIDE SEQUENCE [LARGE SCALE GENOMIC DNA]</scope>
    <source>
        <strain evidence="5">MT8872</strain>
    </source>
</reference>
<dbReference type="PROSITE" id="PS01031">
    <property type="entry name" value="SHSP"/>
    <property type="match status" value="1"/>
</dbReference>
<dbReference type="InterPro" id="IPR002068">
    <property type="entry name" value="A-crystallin/Hsp20_dom"/>
</dbReference>
<dbReference type="GO" id="GO:0042026">
    <property type="term" value="P:protein refolding"/>
    <property type="evidence" value="ECO:0007669"/>
    <property type="project" value="TreeGrafter"/>
</dbReference>
<feature type="compositionally biased region" description="Basic and acidic residues" evidence="3">
    <location>
        <begin position="364"/>
        <end position="382"/>
    </location>
</feature>
<proteinExistence type="inferred from homology"/>
<comment type="similarity">
    <text evidence="1 2">Belongs to the small heat shock protein (HSP20) family.</text>
</comment>
<dbReference type="Gene3D" id="2.60.40.790">
    <property type="match status" value="1"/>
</dbReference>
<feature type="compositionally biased region" description="Polar residues" evidence="3">
    <location>
        <begin position="251"/>
        <end position="270"/>
    </location>
</feature>
<dbReference type="InterPro" id="IPR001436">
    <property type="entry name" value="Alpha-crystallin/sHSP_animal"/>
</dbReference>
<feature type="compositionally biased region" description="Polar residues" evidence="3">
    <location>
        <begin position="285"/>
        <end position="306"/>
    </location>
</feature>
<evidence type="ECO:0000313" key="6">
    <source>
        <dbReference type="WBParaSite" id="Pan_g21597.t2"/>
    </source>
</evidence>
<dbReference type="GO" id="GO:0009408">
    <property type="term" value="P:response to heat"/>
    <property type="evidence" value="ECO:0007669"/>
    <property type="project" value="TreeGrafter"/>
</dbReference>
<evidence type="ECO:0000259" key="4">
    <source>
        <dbReference type="PROSITE" id="PS01031"/>
    </source>
</evidence>
<feature type="compositionally biased region" description="Basic and acidic residues" evidence="3">
    <location>
        <begin position="344"/>
        <end position="354"/>
    </location>
</feature>
<feature type="compositionally biased region" description="Basic and acidic residues" evidence="3">
    <location>
        <begin position="307"/>
        <end position="323"/>
    </location>
</feature>
<evidence type="ECO:0000256" key="3">
    <source>
        <dbReference type="SAM" id="MobiDB-lite"/>
    </source>
</evidence>
<dbReference type="PANTHER" id="PTHR45640:SF10">
    <property type="entry name" value="SHSP DOMAIN-CONTAINING PROTEIN"/>
    <property type="match status" value="1"/>
</dbReference>
<accession>A0A7E4VJD1</accession>
<keyword evidence="5" id="KW-1185">Reference proteome</keyword>
<dbReference type="GO" id="GO:0005634">
    <property type="term" value="C:nucleus"/>
    <property type="evidence" value="ECO:0007669"/>
    <property type="project" value="TreeGrafter"/>
</dbReference>